<feature type="non-terminal residue" evidence="1">
    <location>
        <position position="1"/>
    </location>
</feature>
<evidence type="ECO:0000313" key="1">
    <source>
        <dbReference type="EMBL" id="KAF2036085.1"/>
    </source>
</evidence>
<evidence type="ECO:0000313" key="2">
    <source>
        <dbReference type="Proteomes" id="UP000799777"/>
    </source>
</evidence>
<proteinExistence type="predicted"/>
<gene>
    <name evidence="1" type="ORF">EK21DRAFT_46860</name>
</gene>
<dbReference type="OrthoDB" id="3798776at2759"/>
<name>A0A9P4HJ17_9PLEO</name>
<sequence length="173" mass="20689">PFSDKYVFDPNIMGATISREIRYFYIKNTPIYFRGCHDADQVGRRLHVNVFAGQRVRDVVRHLRIYLRCENFMSYLSGLPTGLPYFEDLDERRVRGERYMYELWCSRLAPLHQLPYDKHKIKVEICIFHNFHNIWGSLDTNEDEDQRQKYNLLETVKPVYTHIKRAGANVSVR</sequence>
<dbReference type="EMBL" id="ML978155">
    <property type="protein sequence ID" value="KAF2036085.1"/>
    <property type="molecule type" value="Genomic_DNA"/>
</dbReference>
<dbReference type="AlphaFoldDB" id="A0A9P4HJ17"/>
<keyword evidence="2" id="KW-1185">Reference proteome</keyword>
<dbReference type="Proteomes" id="UP000799777">
    <property type="component" value="Unassembled WGS sequence"/>
</dbReference>
<feature type="non-terminal residue" evidence="1">
    <location>
        <position position="173"/>
    </location>
</feature>
<accession>A0A9P4HJ17</accession>
<reference evidence="1" key="1">
    <citation type="journal article" date="2020" name="Stud. Mycol.">
        <title>101 Dothideomycetes genomes: a test case for predicting lifestyles and emergence of pathogens.</title>
        <authorList>
            <person name="Haridas S."/>
            <person name="Albert R."/>
            <person name="Binder M."/>
            <person name="Bloem J."/>
            <person name="Labutti K."/>
            <person name="Salamov A."/>
            <person name="Andreopoulos B."/>
            <person name="Baker S."/>
            <person name="Barry K."/>
            <person name="Bills G."/>
            <person name="Bluhm B."/>
            <person name="Cannon C."/>
            <person name="Castanera R."/>
            <person name="Culley D."/>
            <person name="Daum C."/>
            <person name="Ezra D."/>
            <person name="Gonzalez J."/>
            <person name="Henrissat B."/>
            <person name="Kuo A."/>
            <person name="Liang C."/>
            <person name="Lipzen A."/>
            <person name="Lutzoni F."/>
            <person name="Magnuson J."/>
            <person name="Mondo S."/>
            <person name="Nolan M."/>
            <person name="Ohm R."/>
            <person name="Pangilinan J."/>
            <person name="Park H.-J."/>
            <person name="Ramirez L."/>
            <person name="Alfaro M."/>
            <person name="Sun H."/>
            <person name="Tritt A."/>
            <person name="Yoshinaga Y."/>
            <person name="Zwiers L.-H."/>
            <person name="Turgeon B."/>
            <person name="Goodwin S."/>
            <person name="Spatafora J."/>
            <person name="Crous P."/>
            <person name="Grigoriev I."/>
        </authorList>
    </citation>
    <scope>NUCLEOTIDE SEQUENCE</scope>
    <source>
        <strain evidence="1">CBS 110217</strain>
    </source>
</reference>
<comment type="caution">
    <text evidence="1">The sequence shown here is derived from an EMBL/GenBank/DDBJ whole genome shotgun (WGS) entry which is preliminary data.</text>
</comment>
<protein>
    <submittedName>
        <fullName evidence="1">Uncharacterized protein</fullName>
    </submittedName>
</protein>
<organism evidence="1 2">
    <name type="scientific">Setomelanomma holmii</name>
    <dbReference type="NCBI Taxonomy" id="210430"/>
    <lineage>
        <taxon>Eukaryota</taxon>
        <taxon>Fungi</taxon>
        <taxon>Dikarya</taxon>
        <taxon>Ascomycota</taxon>
        <taxon>Pezizomycotina</taxon>
        <taxon>Dothideomycetes</taxon>
        <taxon>Pleosporomycetidae</taxon>
        <taxon>Pleosporales</taxon>
        <taxon>Pleosporineae</taxon>
        <taxon>Phaeosphaeriaceae</taxon>
        <taxon>Setomelanomma</taxon>
    </lineage>
</organism>